<accession>A0A2T0FFR2</accession>
<feature type="region of interest" description="Disordered" evidence="4">
    <location>
        <begin position="149"/>
        <end position="184"/>
    </location>
</feature>
<feature type="repeat" description="ANK" evidence="3">
    <location>
        <begin position="81"/>
        <end position="119"/>
    </location>
</feature>
<name>A0A2T0FFR2_9ASCO</name>
<keyword evidence="2 3" id="KW-0040">ANK repeat</keyword>
<dbReference type="SUPFAM" id="SSF48403">
    <property type="entry name" value="Ankyrin repeat"/>
    <property type="match status" value="1"/>
</dbReference>
<dbReference type="AlphaFoldDB" id="A0A2T0FFR2"/>
<evidence type="ECO:0000313" key="5">
    <source>
        <dbReference type="EMBL" id="PRT53807.1"/>
    </source>
</evidence>
<protein>
    <submittedName>
        <fullName evidence="5">Uncharacterized protein</fullName>
    </submittedName>
</protein>
<dbReference type="InterPro" id="IPR036770">
    <property type="entry name" value="Ankyrin_rpt-contain_sf"/>
</dbReference>
<dbReference type="GeneID" id="36515176"/>
<dbReference type="STRING" id="45607.A0A2T0FFR2"/>
<evidence type="ECO:0000313" key="6">
    <source>
        <dbReference type="Proteomes" id="UP000238350"/>
    </source>
</evidence>
<feature type="compositionally biased region" description="Low complexity" evidence="4">
    <location>
        <begin position="149"/>
        <end position="161"/>
    </location>
</feature>
<dbReference type="InterPro" id="IPR051637">
    <property type="entry name" value="Ank_repeat_dom-contain_49"/>
</dbReference>
<dbReference type="Pfam" id="PF12796">
    <property type="entry name" value="Ank_2"/>
    <property type="match status" value="1"/>
</dbReference>
<gene>
    <name evidence="5" type="ORF">B9G98_01427</name>
</gene>
<dbReference type="Gene3D" id="1.25.40.20">
    <property type="entry name" value="Ankyrin repeat-containing domain"/>
    <property type="match status" value="1"/>
</dbReference>
<dbReference type="EMBL" id="NDIQ01000001">
    <property type="protein sequence ID" value="PRT53807.1"/>
    <property type="molecule type" value="Genomic_DNA"/>
</dbReference>
<evidence type="ECO:0000256" key="4">
    <source>
        <dbReference type="SAM" id="MobiDB-lite"/>
    </source>
</evidence>
<dbReference type="PRINTS" id="PR01415">
    <property type="entry name" value="ANKYRIN"/>
</dbReference>
<dbReference type="PANTHER" id="PTHR24180:SF53">
    <property type="entry name" value="ANKYRIN REPEAT-CONTAINING PROTEIN C105.02C"/>
    <property type="match status" value="1"/>
</dbReference>
<evidence type="ECO:0000256" key="1">
    <source>
        <dbReference type="ARBA" id="ARBA00022737"/>
    </source>
</evidence>
<dbReference type="OrthoDB" id="9995210at2759"/>
<dbReference type="RefSeq" id="XP_024663753.1">
    <property type="nucleotide sequence ID" value="XM_024807985.1"/>
</dbReference>
<evidence type="ECO:0000256" key="2">
    <source>
        <dbReference type="ARBA" id="ARBA00023043"/>
    </source>
</evidence>
<dbReference type="PROSITE" id="PS50088">
    <property type="entry name" value="ANK_REPEAT"/>
    <property type="match status" value="2"/>
</dbReference>
<reference evidence="5 6" key="1">
    <citation type="submission" date="2017-04" db="EMBL/GenBank/DDBJ databases">
        <title>Genome sequencing of [Candida] sorbophila.</title>
        <authorList>
            <person name="Ahn J.O."/>
        </authorList>
    </citation>
    <scope>NUCLEOTIDE SEQUENCE [LARGE SCALE GENOMIC DNA]</scope>
    <source>
        <strain evidence="5 6">DS02</strain>
    </source>
</reference>
<proteinExistence type="predicted"/>
<dbReference type="Proteomes" id="UP000238350">
    <property type="component" value="Unassembled WGS sequence"/>
</dbReference>
<sequence length="184" mass="19271">MMQGASENEQLIGAARSNNEALMESIFKDKKPEGIADLINNVRDPVGNTLLHLAAANGAYDVIDLILDQEGVEIDPINRLQQSTPLHSAVEFAATDKVLGRAVVELLIEAGADPMPKNVRGKRAIDLAAGNNEIIQSLRGAMYAAEMQSSVGGADGPADGVVDGGDEEGDGTPSDEGEPIVEPQ</sequence>
<evidence type="ECO:0000256" key="3">
    <source>
        <dbReference type="PROSITE-ProRule" id="PRU00023"/>
    </source>
</evidence>
<keyword evidence="6" id="KW-1185">Reference proteome</keyword>
<dbReference type="SMART" id="SM00248">
    <property type="entry name" value="ANK"/>
    <property type="match status" value="2"/>
</dbReference>
<organism evidence="5 6">
    <name type="scientific">Wickerhamiella sorbophila</name>
    <dbReference type="NCBI Taxonomy" id="45607"/>
    <lineage>
        <taxon>Eukaryota</taxon>
        <taxon>Fungi</taxon>
        <taxon>Dikarya</taxon>
        <taxon>Ascomycota</taxon>
        <taxon>Saccharomycotina</taxon>
        <taxon>Dipodascomycetes</taxon>
        <taxon>Dipodascales</taxon>
        <taxon>Trichomonascaceae</taxon>
        <taxon>Wickerhamiella</taxon>
    </lineage>
</organism>
<keyword evidence="1" id="KW-0677">Repeat</keyword>
<feature type="compositionally biased region" description="Acidic residues" evidence="4">
    <location>
        <begin position="164"/>
        <end position="184"/>
    </location>
</feature>
<comment type="caution">
    <text evidence="5">The sequence shown here is derived from an EMBL/GenBank/DDBJ whole genome shotgun (WGS) entry which is preliminary data.</text>
</comment>
<dbReference type="PANTHER" id="PTHR24180">
    <property type="entry name" value="CYCLIN-DEPENDENT KINASE INHIBITOR 2C-RELATED"/>
    <property type="match status" value="1"/>
</dbReference>
<dbReference type="InterPro" id="IPR002110">
    <property type="entry name" value="Ankyrin_rpt"/>
</dbReference>
<feature type="repeat" description="ANK" evidence="3">
    <location>
        <begin position="46"/>
        <end position="79"/>
    </location>
</feature>
<dbReference type="PROSITE" id="PS50297">
    <property type="entry name" value="ANK_REP_REGION"/>
    <property type="match status" value="2"/>
</dbReference>